<evidence type="ECO:0000313" key="2">
    <source>
        <dbReference type="EMBL" id="MBB4013111.1"/>
    </source>
</evidence>
<keyword evidence="1" id="KW-0812">Transmembrane</keyword>
<feature type="transmembrane region" description="Helical" evidence="1">
    <location>
        <begin position="38"/>
        <end position="58"/>
    </location>
</feature>
<keyword evidence="1" id="KW-0472">Membrane</keyword>
<sequence>MLSRALACVHVVAVLALATCAALIWRLKCESFGCMGVGVAWFAWVLAFFPVLLVGLVLRSRASPGSRLMTLTRAAVWAQGAMGVALVAVWVIKQAG</sequence>
<comment type="caution">
    <text evidence="2">The sequence shown here is derived from an EMBL/GenBank/DDBJ whole genome shotgun (WGS) entry which is preliminary data.</text>
</comment>
<dbReference type="AlphaFoldDB" id="A0A840BHT7"/>
<proteinExistence type="predicted"/>
<feature type="transmembrane region" description="Helical" evidence="1">
    <location>
        <begin position="70"/>
        <end position="92"/>
    </location>
</feature>
<keyword evidence="3" id="KW-1185">Reference proteome</keyword>
<protein>
    <recommendedName>
        <fullName evidence="4">Transmembrane protein</fullName>
    </recommendedName>
</protein>
<reference evidence="2 3" key="1">
    <citation type="submission" date="2020-08" db="EMBL/GenBank/DDBJ databases">
        <title>Genomic Encyclopedia of Type Strains, Phase IV (KMG-IV): sequencing the most valuable type-strain genomes for metagenomic binning, comparative biology and taxonomic classification.</title>
        <authorList>
            <person name="Goeker M."/>
        </authorList>
    </citation>
    <scope>NUCLEOTIDE SEQUENCE [LARGE SCALE GENOMIC DNA]</scope>
    <source>
        <strain evidence="2 3">DSM 106739</strain>
    </source>
</reference>
<evidence type="ECO:0000313" key="3">
    <source>
        <dbReference type="Proteomes" id="UP000561045"/>
    </source>
</evidence>
<evidence type="ECO:0008006" key="4">
    <source>
        <dbReference type="Google" id="ProtNLM"/>
    </source>
</evidence>
<keyword evidence="1" id="KW-1133">Transmembrane helix</keyword>
<accession>A0A840BHT7</accession>
<gene>
    <name evidence="2" type="ORF">GGR36_002457</name>
</gene>
<organism evidence="2 3">
    <name type="scientific">Niveibacterium umoris</name>
    <dbReference type="NCBI Taxonomy" id="1193620"/>
    <lineage>
        <taxon>Bacteria</taxon>
        <taxon>Pseudomonadati</taxon>
        <taxon>Pseudomonadota</taxon>
        <taxon>Betaproteobacteria</taxon>
        <taxon>Rhodocyclales</taxon>
        <taxon>Rhodocyclaceae</taxon>
        <taxon>Niveibacterium</taxon>
    </lineage>
</organism>
<evidence type="ECO:0000256" key="1">
    <source>
        <dbReference type="SAM" id="Phobius"/>
    </source>
</evidence>
<name>A0A840BHT7_9RHOO</name>
<dbReference type="Proteomes" id="UP000561045">
    <property type="component" value="Unassembled WGS sequence"/>
</dbReference>
<dbReference type="EMBL" id="JACIET010000002">
    <property type="protein sequence ID" value="MBB4013111.1"/>
    <property type="molecule type" value="Genomic_DNA"/>
</dbReference>
<dbReference type="RefSeq" id="WP_183635023.1">
    <property type="nucleotide sequence ID" value="NZ_BAABLE010000005.1"/>
</dbReference>